<feature type="compositionally biased region" description="Basic and acidic residues" evidence="4">
    <location>
        <begin position="106"/>
        <end position="140"/>
    </location>
</feature>
<accession>A0A9K3PQT2</accession>
<evidence type="ECO:0000256" key="3">
    <source>
        <dbReference type="PROSITE-ProRule" id="PRU00339"/>
    </source>
</evidence>
<dbReference type="SMART" id="SM00028">
    <property type="entry name" value="TPR"/>
    <property type="match status" value="13"/>
</dbReference>
<reference evidence="5" key="1">
    <citation type="journal article" date="2021" name="Sci. Rep.">
        <title>Diploid genomic architecture of Nitzschia inconspicua, an elite biomass production diatom.</title>
        <authorList>
            <person name="Oliver A."/>
            <person name="Podell S."/>
            <person name="Pinowska A."/>
            <person name="Traller J.C."/>
            <person name="Smith S.R."/>
            <person name="McClure R."/>
            <person name="Beliaev A."/>
            <person name="Bohutskyi P."/>
            <person name="Hill E.A."/>
            <person name="Rabines A."/>
            <person name="Zheng H."/>
            <person name="Allen L.Z."/>
            <person name="Kuo A."/>
            <person name="Grigoriev I.V."/>
            <person name="Allen A.E."/>
            <person name="Hazlebeck D."/>
            <person name="Allen E.E."/>
        </authorList>
    </citation>
    <scope>NUCLEOTIDE SEQUENCE</scope>
    <source>
        <strain evidence="5">Hildebrandi</strain>
    </source>
</reference>
<organism evidence="5 6">
    <name type="scientific">Nitzschia inconspicua</name>
    <dbReference type="NCBI Taxonomy" id="303405"/>
    <lineage>
        <taxon>Eukaryota</taxon>
        <taxon>Sar</taxon>
        <taxon>Stramenopiles</taxon>
        <taxon>Ochrophyta</taxon>
        <taxon>Bacillariophyta</taxon>
        <taxon>Bacillariophyceae</taxon>
        <taxon>Bacillariophycidae</taxon>
        <taxon>Bacillariales</taxon>
        <taxon>Bacillariaceae</taxon>
        <taxon>Nitzschia</taxon>
    </lineage>
</organism>
<comment type="caution">
    <text evidence="5">The sequence shown here is derived from an EMBL/GenBank/DDBJ whole genome shotgun (WGS) entry which is preliminary data.</text>
</comment>
<keyword evidence="2 3" id="KW-0802">TPR repeat</keyword>
<evidence type="ECO:0000313" key="5">
    <source>
        <dbReference type="EMBL" id="KAG7355903.1"/>
    </source>
</evidence>
<protein>
    <submittedName>
        <fullName evidence="5">Tetratricopeptide repeat protein</fullName>
    </submittedName>
</protein>
<dbReference type="PANTHER" id="PTHR45641:SF19">
    <property type="entry name" value="NEPHROCYSTIN-3"/>
    <property type="match status" value="1"/>
</dbReference>
<keyword evidence="1" id="KW-0677">Repeat</keyword>
<reference evidence="5" key="2">
    <citation type="submission" date="2021-04" db="EMBL/GenBank/DDBJ databases">
        <authorList>
            <person name="Podell S."/>
        </authorList>
    </citation>
    <scope>NUCLEOTIDE SEQUENCE</scope>
    <source>
        <strain evidence="5">Hildebrandi</strain>
    </source>
</reference>
<dbReference type="OrthoDB" id="42563at2759"/>
<dbReference type="Proteomes" id="UP000693970">
    <property type="component" value="Unassembled WGS sequence"/>
</dbReference>
<keyword evidence="6" id="KW-1185">Reference proteome</keyword>
<evidence type="ECO:0000256" key="4">
    <source>
        <dbReference type="SAM" id="MobiDB-lite"/>
    </source>
</evidence>
<gene>
    <name evidence="5" type="ORF">IV203_000589</name>
</gene>
<feature type="repeat" description="TPR" evidence="3">
    <location>
        <begin position="497"/>
        <end position="530"/>
    </location>
</feature>
<sequence length="979" mass="109190">MATSADHILEKAVIRCKKAQSVARPYSNKKKVKAGATVETKLAEMVAMTKKDDFGELTAELELLEQLVTNMQKGVLEPLLDSIETIERRMKSYRNVIHGNQDEFDESTKDSLPDFESQHESNGRDGHSSHKNGNSEHKNDDEEITGVAGDGCPSVAHERFLDKLNHFFEFQRTAEERLSIVDPQGKIAAMKVKSHSKGIMEKNGTFKAGYRQQDIKGKPVRHLTDLYQAAESAKPAFEEFLNALIVALDFTKDDLIIAPLKPRARASQKAREEYTYRIPGPAESWLYDILRASIVVKSYKQISDINRYLKENVHIVECENRFTMPQFDGYRDILYYISIPYKDELAFVCELQIHQKEFKQYFGVNSHKSSFCQYFAGPFRDRVETIRDLDMLQQVGKVDGNLMEFLLEANDSNQLKLFARIFFEQLEETEKALELFKRVLTMEESSFGKGHVITGSTYQYLGQVLLSRGDADGALIYLSEAEKVLSKNLGARNPEVATVLTTIGDAQRRRGNFSESLREHKKALEIREEALGEDHQLVAESYVNVAQALGDKGDTKRGIAECRTALIIQESMIGENGAELAPTYIMLGKLHFKQGEASKALECLNKALELQEGAYGKKHLKIAETLDEIGNVKLEQGELDGAESSHRKALQIREQMLSKGHPDCAISYGHLGLVLGQRGDKEGALVVLRLALKIRTHIFGKNHLLTSNCYKDIGTVMAENDDVDGAMHQLKECLTIRKGLCGRNHPLVAEVINHMGRIKTNTGDAKGGISDHDKALVILEKVVGSNHPDVADTLQYMGEAYQKDKNQTKALENHSRALSIRSGILGKQHPATASSCVAIAGILEAKKDLPGAKMAYRQALTACLTSHGENHFSTATARLRIGRILNREQEFTEAEEELRKAIASLEEIAGEGDLRTAEAYALLGTVLNRQSKFEEALSFHEKSLDIRKEQLGDSHPDSKVAEAAVAINRAGKHEDEIAL</sequence>
<dbReference type="PANTHER" id="PTHR45641">
    <property type="entry name" value="TETRATRICOPEPTIDE REPEAT PROTEIN (AFU_ORTHOLOGUE AFUA_6G03870)"/>
    <property type="match status" value="1"/>
</dbReference>
<feature type="repeat" description="TPR" evidence="3">
    <location>
        <begin position="581"/>
        <end position="614"/>
    </location>
</feature>
<feature type="region of interest" description="Disordered" evidence="4">
    <location>
        <begin position="99"/>
        <end position="149"/>
    </location>
</feature>
<evidence type="ECO:0000313" key="6">
    <source>
        <dbReference type="Proteomes" id="UP000693970"/>
    </source>
</evidence>
<dbReference type="EMBL" id="JAGRRH010000015">
    <property type="protein sequence ID" value="KAG7355903.1"/>
    <property type="molecule type" value="Genomic_DNA"/>
</dbReference>
<name>A0A9K3PQT2_9STRA</name>
<evidence type="ECO:0000256" key="1">
    <source>
        <dbReference type="ARBA" id="ARBA00022737"/>
    </source>
</evidence>
<dbReference type="AlphaFoldDB" id="A0A9K3PQT2"/>
<feature type="repeat" description="TPR" evidence="3">
    <location>
        <begin position="623"/>
        <end position="656"/>
    </location>
</feature>
<dbReference type="Pfam" id="PF13424">
    <property type="entry name" value="TPR_12"/>
    <property type="match status" value="6"/>
</dbReference>
<evidence type="ECO:0000256" key="2">
    <source>
        <dbReference type="ARBA" id="ARBA00022803"/>
    </source>
</evidence>
<dbReference type="PROSITE" id="PS50005">
    <property type="entry name" value="TPR"/>
    <property type="match status" value="4"/>
</dbReference>
<dbReference type="InterPro" id="IPR019734">
    <property type="entry name" value="TPR_rpt"/>
</dbReference>
<feature type="repeat" description="TPR" evidence="3">
    <location>
        <begin position="917"/>
        <end position="950"/>
    </location>
</feature>
<proteinExistence type="predicted"/>